<protein>
    <recommendedName>
        <fullName evidence="2">Reverse transcriptase domain-containing protein</fullName>
    </recommendedName>
</protein>
<feature type="domain" description="Reverse transcriptase" evidence="2">
    <location>
        <begin position="942"/>
        <end position="1142"/>
    </location>
</feature>
<dbReference type="EMBL" id="CAUYUJ010005571">
    <property type="protein sequence ID" value="CAK0814219.1"/>
    <property type="molecule type" value="Genomic_DNA"/>
</dbReference>
<name>A0ABN9RA17_9DINO</name>
<dbReference type="InterPro" id="IPR000477">
    <property type="entry name" value="RT_dom"/>
</dbReference>
<evidence type="ECO:0000259" key="2">
    <source>
        <dbReference type="PROSITE" id="PS50878"/>
    </source>
</evidence>
<gene>
    <name evidence="3" type="ORF">PCOR1329_LOCUS17876</name>
</gene>
<organism evidence="3 4">
    <name type="scientific">Prorocentrum cordatum</name>
    <dbReference type="NCBI Taxonomy" id="2364126"/>
    <lineage>
        <taxon>Eukaryota</taxon>
        <taxon>Sar</taxon>
        <taxon>Alveolata</taxon>
        <taxon>Dinophyceae</taxon>
        <taxon>Prorocentrales</taxon>
        <taxon>Prorocentraceae</taxon>
        <taxon>Prorocentrum</taxon>
    </lineage>
</organism>
<evidence type="ECO:0000313" key="3">
    <source>
        <dbReference type="EMBL" id="CAK0814219.1"/>
    </source>
</evidence>
<feature type="region of interest" description="Disordered" evidence="1">
    <location>
        <begin position="398"/>
        <end position="418"/>
    </location>
</feature>
<dbReference type="PANTHER" id="PTHR33050:SF7">
    <property type="entry name" value="RIBONUCLEASE H"/>
    <property type="match status" value="1"/>
</dbReference>
<dbReference type="PROSITE" id="PS50878">
    <property type="entry name" value="RT_POL"/>
    <property type="match status" value="1"/>
</dbReference>
<proteinExistence type="predicted"/>
<evidence type="ECO:0000256" key="1">
    <source>
        <dbReference type="SAM" id="MobiDB-lite"/>
    </source>
</evidence>
<keyword evidence="4" id="KW-1185">Reference proteome</keyword>
<dbReference type="PANTHER" id="PTHR33050">
    <property type="entry name" value="REVERSE TRANSCRIPTASE DOMAIN-CONTAINING PROTEIN"/>
    <property type="match status" value="1"/>
</dbReference>
<dbReference type="SUPFAM" id="SSF56672">
    <property type="entry name" value="DNA/RNA polymerases"/>
    <property type="match status" value="1"/>
</dbReference>
<evidence type="ECO:0000313" key="4">
    <source>
        <dbReference type="Proteomes" id="UP001189429"/>
    </source>
</evidence>
<feature type="region of interest" description="Disordered" evidence="1">
    <location>
        <begin position="297"/>
        <end position="341"/>
    </location>
</feature>
<dbReference type="Proteomes" id="UP001189429">
    <property type="component" value="Unassembled WGS sequence"/>
</dbReference>
<comment type="caution">
    <text evidence="3">The sequence shown here is derived from an EMBL/GenBank/DDBJ whole genome shotgun (WGS) entry which is preliminary data.</text>
</comment>
<reference evidence="3" key="1">
    <citation type="submission" date="2023-10" db="EMBL/GenBank/DDBJ databases">
        <authorList>
            <person name="Chen Y."/>
            <person name="Shah S."/>
            <person name="Dougan E. K."/>
            <person name="Thang M."/>
            <person name="Chan C."/>
        </authorList>
    </citation>
    <scope>NUCLEOTIDE SEQUENCE [LARGE SCALE GENOMIC DNA]</scope>
</reference>
<accession>A0ABN9RA17</accession>
<sequence length="1456" mass="159900">MSIDPTSTEAASMAAINDVATWAGLVGEGPTSAKGSLYTLLGVTGAEHPRVLGGIPMAEFDAIIDRWVKMSIVIDQSDDSEVEVLDSIKVAEAYARYHARIGAFPPADEELSAEQLSCLHSLLENGRPPYTDMAVWGPSYHRLQKKIRLKGSRLHPSGTITPVELCGPCDYETWAECYAVFKTGVLMFNQLTPARLGAYEKHIRHYHERYGRDQWAIIYQADVRARLELSERLRRRGQEEASRAAATGKLHDFDPRAPWEWVWKHLVEESSFWHREVEEPCLLVLAKTKSLGTMLENDAPVEGHRGSGASGQSQGANKRKSKAPSQRNSATPPPEKVHRVDEQGRYAHNRKGAKLCADFQSGRCQDGPITGVCPLQPGHRHQCNRCLLPTHGGEACKPGAKGGGKGRKTGVRGEPDTRAGTSALESLSGALGVCAPTSIDALPCAQHDFLHLPSGLARGQRHLHVFSGRRGRAGSFGEAVRSMGGECAEVDVCNGPDFDLLNEDIFGAVVSQIRSGEYRGILLEPPAFAKTAYLRTGSGAERYGRKHLKPSETKQVKEGTLLALRSLSVMEEAATVECPAILVQPLLEDDPEAISMLKLDEFVDFREREPTCMLTHSARPGADGARGDKMMSLLTTRVDCSDLSPRSLPRAGREEHSRQAAAAQADAVGLNKYFAVKLCLAAGAPAPAAAQAASPAAFARTGYWGNCLIRVERGAGSKTEQMDSITVKPCIDFRHSLKGPRKLTMGHSKEEDNQQYVGGMRHPRRSPEFMKYYGTVGLIIHWKIDDYLNDHPVAERQCLEALGSEDLGAGPDENHQREIRNIIGACVHEANHEPVQGERCQSSIRARLLTRWAEAANDIDAMHVREWLVEGAPAGIEVDIQDPGIFPPVHGPDDRDEGDLTETPDAELRNYTSVDGDPHADPEVERLKASGFVKTFHSREAVEKYLGGPPQVSKLGMITKVTKAGKTERRLILDCRESGVNARVKQRQRIVLPRLTDVIDDAMFLAQRAEQHPEMEVEWMILDFTDWFFHVPLRPCERKYFVAHHKGCYLVFVTMAQGSCNAPLVCGRVAAMLARLTQSMFSPEECRQQLYVDDLCTTAVGTRPQRDRMFATIIIVWAALGIGLAYRKASRGHSVEWIGARLTVEDAPTEQRPGAQRRKQVRATAKQEIFDDVAELISSFRQRNVIPIKEALAFVGKANHIAGIVEAWRPFLQDVWGAIASNRSGAASNAPARCVWRKQIEHVLEWLSAFYAGSAGTLCRVHRVDAYFGRGCQVVITTDASPWGLGGYLKIGNAILEYFSSPLTEEDEKQLDTPRGDAAGQQVWEALAMLQALRLWREFWLSEGVTLAATSDSVSTLTVIMKLRSRAGAAGLGQIARELALDFGDCAYKPRVLEHLPGIANDTADELSRRAQPGHRLKALAVLSGATERHPLRGSTFWKATAAAARSGIGGAEGQQ</sequence>
<dbReference type="InterPro" id="IPR043502">
    <property type="entry name" value="DNA/RNA_pol_sf"/>
</dbReference>
<dbReference type="InterPro" id="IPR052055">
    <property type="entry name" value="Hepadnavirus_pol/RT"/>
</dbReference>